<protein>
    <submittedName>
        <fullName evidence="2">Secreted protein</fullName>
    </submittedName>
</protein>
<dbReference type="AlphaFoldDB" id="A0A1I7W7T7"/>
<reference evidence="2" key="1">
    <citation type="submission" date="2016-11" db="UniProtKB">
        <authorList>
            <consortium name="WormBaseParasite"/>
        </authorList>
    </citation>
    <scope>IDENTIFICATION</scope>
</reference>
<evidence type="ECO:0000313" key="2">
    <source>
        <dbReference type="WBParaSite" id="Hba_00703"/>
    </source>
</evidence>
<organism evidence="1 2">
    <name type="scientific">Heterorhabditis bacteriophora</name>
    <name type="common">Entomopathogenic nematode worm</name>
    <dbReference type="NCBI Taxonomy" id="37862"/>
    <lineage>
        <taxon>Eukaryota</taxon>
        <taxon>Metazoa</taxon>
        <taxon>Ecdysozoa</taxon>
        <taxon>Nematoda</taxon>
        <taxon>Chromadorea</taxon>
        <taxon>Rhabditida</taxon>
        <taxon>Rhabditina</taxon>
        <taxon>Rhabditomorpha</taxon>
        <taxon>Strongyloidea</taxon>
        <taxon>Heterorhabditidae</taxon>
        <taxon>Heterorhabditis</taxon>
    </lineage>
</organism>
<dbReference type="Proteomes" id="UP000095283">
    <property type="component" value="Unplaced"/>
</dbReference>
<proteinExistence type="predicted"/>
<accession>A0A1I7W7T7</accession>
<dbReference type="WBParaSite" id="Hba_00703">
    <property type="protein sequence ID" value="Hba_00703"/>
    <property type="gene ID" value="Hba_00703"/>
</dbReference>
<keyword evidence="1" id="KW-1185">Reference proteome</keyword>
<name>A0A1I7W7T7_HETBA</name>
<evidence type="ECO:0000313" key="1">
    <source>
        <dbReference type="Proteomes" id="UP000095283"/>
    </source>
</evidence>
<sequence>MRKAFSVLDSLSQRAQSCTNMYSTAFSVLRPLGDIDHRAHLVNQNVLSETHPHWRGNSPSGIERISFVILTYCHCVCMVHDNYRSITVHSSHFPLGKALNYCESLKYLDTKLLRHVTDDEKSAEKHALGKRAPVEVTSSTLQSKERVTVVFRDLLFPCSTHQGSVIFWSHSVLCDVYPLFIRTTY</sequence>